<evidence type="ECO:0000313" key="2">
    <source>
        <dbReference type="Proteomes" id="UP000434957"/>
    </source>
</evidence>
<gene>
    <name evidence="1" type="ORF">PR003_g10365</name>
</gene>
<reference evidence="1 2" key="1">
    <citation type="submission" date="2018-08" db="EMBL/GenBank/DDBJ databases">
        <title>Genomic investigation of the strawberry pathogen Phytophthora fragariae indicates pathogenicity is determined by transcriptional variation in three key races.</title>
        <authorList>
            <person name="Adams T.M."/>
            <person name="Armitage A.D."/>
            <person name="Sobczyk M.K."/>
            <person name="Bates H.J."/>
            <person name="Dunwell J.M."/>
            <person name="Nellist C.F."/>
            <person name="Harrison R.J."/>
        </authorList>
    </citation>
    <scope>NUCLEOTIDE SEQUENCE [LARGE SCALE GENOMIC DNA]</scope>
    <source>
        <strain evidence="1 2">SCRP333</strain>
    </source>
</reference>
<dbReference type="Proteomes" id="UP000434957">
    <property type="component" value="Unassembled WGS sequence"/>
</dbReference>
<keyword evidence="2" id="KW-1185">Reference proteome</keyword>
<evidence type="ECO:0000313" key="1">
    <source>
        <dbReference type="EMBL" id="KAE9340668.1"/>
    </source>
</evidence>
<proteinExistence type="predicted"/>
<accession>A0A6A4FK67</accession>
<dbReference type="EMBL" id="QXFT01000564">
    <property type="protein sequence ID" value="KAE9340668.1"/>
    <property type="molecule type" value="Genomic_DNA"/>
</dbReference>
<dbReference type="PROSITE" id="PS00039">
    <property type="entry name" value="DEAD_ATP_HELICASE"/>
    <property type="match status" value="1"/>
</dbReference>
<organism evidence="1 2">
    <name type="scientific">Phytophthora rubi</name>
    <dbReference type="NCBI Taxonomy" id="129364"/>
    <lineage>
        <taxon>Eukaryota</taxon>
        <taxon>Sar</taxon>
        <taxon>Stramenopiles</taxon>
        <taxon>Oomycota</taxon>
        <taxon>Peronosporomycetes</taxon>
        <taxon>Peronosporales</taxon>
        <taxon>Peronosporaceae</taxon>
        <taxon>Phytophthora</taxon>
    </lineage>
</organism>
<protein>
    <submittedName>
        <fullName evidence="1">Uncharacterized protein</fullName>
    </submittedName>
</protein>
<dbReference type="AlphaFoldDB" id="A0A6A4FK67"/>
<dbReference type="InterPro" id="IPR000629">
    <property type="entry name" value="RNA-helicase_DEAD-box_CS"/>
</dbReference>
<name>A0A6A4FK67_9STRA</name>
<sequence>MDNVYCLLDEADRLLDVPVAEDLSFIFDKLPATMLGQREDKWGRG</sequence>
<comment type="caution">
    <text evidence="1">The sequence shown here is derived from an EMBL/GenBank/DDBJ whole genome shotgun (WGS) entry which is preliminary data.</text>
</comment>